<reference evidence="2" key="1">
    <citation type="submission" date="2020-05" db="EMBL/GenBank/DDBJ databases">
        <authorList>
            <person name="Chiriac C."/>
            <person name="Salcher M."/>
            <person name="Ghai R."/>
            <person name="Kavagutti S V."/>
        </authorList>
    </citation>
    <scope>NUCLEOTIDE SEQUENCE</scope>
</reference>
<accession>A0A6J6SZQ7</accession>
<gene>
    <name evidence="1" type="ORF">UFOPK2275_00076</name>
    <name evidence="2" type="ORF">UFOPK2816_00198</name>
</gene>
<dbReference type="Pfam" id="PF20060">
    <property type="entry name" value="DUF6459"/>
    <property type="match status" value="1"/>
</dbReference>
<protein>
    <submittedName>
        <fullName evidence="2">Unannotated protein</fullName>
    </submittedName>
</protein>
<dbReference type="InterPro" id="IPR045596">
    <property type="entry name" value="DUF6459"/>
</dbReference>
<proteinExistence type="predicted"/>
<sequence>MTTNPIFDNAPIFKRITLATVSSDENEDWLHPVLEIFRPQPSPQLLKKSRLYLVPSTFDDEFDPDFAPEPTSAHDLPALDEWCASFARNVLEVFAGRRQPAQLTKAFHHRIYSEFVKKSGTEKEVGKIRKLHISEPLDGICETTVTVRFGERLRALVFRFEGIDNRWLCTALTLI</sequence>
<dbReference type="EMBL" id="CAEZZB010000009">
    <property type="protein sequence ID" value="CAB4739659.1"/>
    <property type="molecule type" value="Genomic_DNA"/>
</dbReference>
<name>A0A6J6SZQ7_9ZZZZ</name>
<dbReference type="EMBL" id="CAEZWQ010000003">
    <property type="protein sequence ID" value="CAB4653441.1"/>
    <property type="molecule type" value="Genomic_DNA"/>
</dbReference>
<evidence type="ECO:0000313" key="1">
    <source>
        <dbReference type="EMBL" id="CAB4653441.1"/>
    </source>
</evidence>
<dbReference type="AlphaFoldDB" id="A0A6J6SZQ7"/>
<organism evidence="2">
    <name type="scientific">freshwater metagenome</name>
    <dbReference type="NCBI Taxonomy" id="449393"/>
    <lineage>
        <taxon>unclassified sequences</taxon>
        <taxon>metagenomes</taxon>
        <taxon>ecological metagenomes</taxon>
    </lineage>
</organism>
<evidence type="ECO:0000313" key="2">
    <source>
        <dbReference type="EMBL" id="CAB4739659.1"/>
    </source>
</evidence>